<gene>
    <name evidence="2" type="ORF">K460DRAFT_169033</name>
</gene>
<feature type="compositionally biased region" description="Basic and acidic residues" evidence="1">
    <location>
        <begin position="896"/>
        <end position="916"/>
    </location>
</feature>
<evidence type="ECO:0000313" key="3">
    <source>
        <dbReference type="Proteomes" id="UP000800039"/>
    </source>
</evidence>
<feature type="region of interest" description="Disordered" evidence="1">
    <location>
        <begin position="458"/>
        <end position="480"/>
    </location>
</feature>
<dbReference type="EMBL" id="ML976618">
    <property type="protein sequence ID" value="KAF1841540.1"/>
    <property type="molecule type" value="Genomic_DNA"/>
</dbReference>
<sequence>MPKGKPKKRNPNMYHGSTIPQPRSMAPQAVAHKRGGTHRVKDSDRTDSIYDNYNYKELLDATKERALYRKDMKKVEMAKALKDDDTERRRAERHAIVEREKKQQEEKKAQQKRDAERQAASKAYHERRIKREERRARCEMVSDDSLSDAEPGEEHAGLDVVNEYTSEKIGYVVSDESWDSTSSESTVRSVNQPIIPDCKLRLFEWPYSHMPVTNPLPMLPTSPDRHRQNVLLERLPWTVPYAPLKVITTETKQKLFLPGQKYPAGVNPDYVPVLSLQTRSAARNGILEGVLRKATIEKAAHWAERTQVQGWNARMYFNLPARNEFKDLAETYVKWNLENRKLLRVKGRGDGVPADRERRHAQRYINKEKKTMEVYEASQYRPLAVCYIPSYLDFDSNPRRGDHKHPGKYCSLENLFFIRFPGCDLPHYYFWTRVGEWEDPTVPNAGWDRTKVQEKPFVEVSTSEDSDTQKNTRRPARKQPYNPWKAPFKRWIRVKKPDAIQGSSVTSEQTKFATTLTKVEHELYSHGLAATLGKYRTKWAANRKLHTWKIFAHALPGLYPSGQIPDAPPVETHAGTNVAIKLAMIDSLGEDGKTPLSPLKGHEPWTRDDDKFWDVVEVDVEETEMMAEEDIPEELECSEDALYRRFSITSHESHEQMANWLHQISPSYVPPTPTSLPTTPSAEDVNFKERHEWEDRFLRLPDNDTSATCPFCCIAWETMSSEAKADHMLSHSDKTDVRARRSPAEQTLLFSLPHAGRKLNRRTLATNNSFFDASMDGDIDTPITSKPPKRASRPSTSKFKVRRPSAEIYTPVSPSTHDPFLTDHDKELSNLKGRTKFSYSNYRIRPVALSTSSVGLTPMQRRRRKTKGSADVDASTVVQEKIHNMSVVKPEASLVDDNRKRKARGDDLGIERDAKRPRSRLVQSSSVSGWCAVM</sequence>
<evidence type="ECO:0000256" key="1">
    <source>
        <dbReference type="SAM" id="MobiDB-lite"/>
    </source>
</evidence>
<dbReference type="AlphaFoldDB" id="A0A9P4GA82"/>
<keyword evidence="3" id="KW-1185">Reference proteome</keyword>
<feature type="region of interest" description="Disordered" evidence="1">
    <location>
        <begin position="1"/>
        <end position="46"/>
    </location>
</feature>
<comment type="caution">
    <text evidence="2">The sequence shown here is derived from an EMBL/GenBank/DDBJ whole genome shotgun (WGS) entry which is preliminary data.</text>
</comment>
<proteinExistence type="predicted"/>
<feature type="compositionally biased region" description="Basic residues" evidence="1">
    <location>
        <begin position="1"/>
        <end position="10"/>
    </location>
</feature>
<feature type="region of interest" description="Disordered" evidence="1">
    <location>
        <begin position="778"/>
        <end position="803"/>
    </location>
</feature>
<organism evidence="2 3">
    <name type="scientific">Cucurbitaria berberidis CBS 394.84</name>
    <dbReference type="NCBI Taxonomy" id="1168544"/>
    <lineage>
        <taxon>Eukaryota</taxon>
        <taxon>Fungi</taxon>
        <taxon>Dikarya</taxon>
        <taxon>Ascomycota</taxon>
        <taxon>Pezizomycotina</taxon>
        <taxon>Dothideomycetes</taxon>
        <taxon>Pleosporomycetidae</taxon>
        <taxon>Pleosporales</taxon>
        <taxon>Pleosporineae</taxon>
        <taxon>Cucurbitariaceae</taxon>
        <taxon>Cucurbitaria</taxon>
    </lineage>
</organism>
<dbReference type="Proteomes" id="UP000800039">
    <property type="component" value="Unassembled WGS sequence"/>
</dbReference>
<dbReference type="RefSeq" id="XP_040784103.1">
    <property type="nucleotide sequence ID" value="XM_040926939.1"/>
</dbReference>
<feature type="region of interest" description="Disordered" evidence="1">
    <location>
        <begin position="78"/>
        <end position="154"/>
    </location>
</feature>
<protein>
    <submittedName>
        <fullName evidence="2">Uncharacterized protein</fullName>
    </submittedName>
</protein>
<reference evidence="2" key="1">
    <citation type="submission" date="2020-01" db="EMBL/GenBank/DDBJ databases">
        <authorList>
            <consortium name="DOE Joint Genome Institute"/>
            <person name="Haridas S."/>
            <person name="Albert R."/>
            <person name="Binder M."/>
            <person name="Bloem J."/>
            <person name="Labutti K."/>
            <person name="Salamov A."/>
            <person name="Andreopoulos B."/>
            <person name="Baker S.E."/>
            <person name="Barry K."/>
            <person name="Bills G."/>
            <person name="Bluhm B.H."/>
            <person name="Cannon C."/>
            <person name="Castanera R."/>
            <person name="Culley D.E."/>
            <person name="Daum C."/>
            <person name="Ezra D."/>
            <person name="Gonzalez J.B."/>
            <person name="Henrissat B."/>
            <person name="Kuo A."/>
            <person name="Liang C."/>
            <person name="Lipzen A."/>
            <person name="Lutzoni F."/>
            <person name="Magnuson J."/>
            <person name="Mondo S."/>
            <person name="Nolan M."/>
            <person name="Ohm R."/>
            <person name="Pangilinan J."/>
            <person name="Park H.-J."/>
            <person name="Ramirez L."/>
            <person name="Alfaro M."/>
            <person name="Sun H."/>
            <person name="Tritt A."/>
            <person name="Yoshinaga Y."/>
            <person name="Zwiers L.-H."/>
            <person name="Turgeon B.G."/>
            <person name="Goodwin S.B."/>
            <person name="Spatafora J.W."/>
            <person name="Crous P.W."/>
            <person name="Grigoriev I.V."/>
        </authorList>
    </citation>
    <scope>NUCLEOTIDE SEQUENCE</scope>
    <source>
        <strain evidence="2">CBS 394.84</strain>
    </source>
</reference>
<feature type="compositionally biased region" description="Acidic residues" evidence="1">
    <location>
        <begin position="141"/>
        <end position="151"/>
    </location>
</feature>
<name>A0A9P4GA82_9PLEO</name>
<evidence type="ECO:0000313" key="2">
    <source>
        <dbReference type="EMBL" id="KAF1841540.1"/>
    </source>
</evidence>
<dbReference type="OrthoDB" id="3791520at2759"/>
<dbReference type="GeneID" id="63844191"/>
<accession>A0A9P4GA82</accession>
<feature type="region of interest" description="Disordered" evidence="1">
    <location>
        <begin position="893"/>
        <end position="934"/>
    </location>
</feature>
<feature type="compositionally biased region" description="Basic and acidic residues" evidence="1">
    <location>
        <begin position="78"/>
        <end position="140"/>
    </location>
</feature>